<dbReference type="SUPFAM" id="SSF53335">
    <property type="entry name" value="S-adenosyl-L-methionine-dependent methyltransferases"/>
    <property type="match status" value="1"/>
</dbReference>
<name>A0A517XND3_9BACT</name>
<dbReference type="Gene3D" id="3.40.50.150">
    <property type="entry name" value="Vaccinia Virus protein VP39"/>
    <property type="match status" value="1"/>
</dbReference>
<dbReference type="GO" id="GO:0032259">
    <property type="term" value="P:methylation"/>
    <property type="evidence" value="ECO:0007669"/>
    <property type="project" value="UniProtKB-KW"/>
</dbReference>
<sequence>MTTQDIVAKLWNLCNILRDDGVHYSHYVTELTYLLFLKMLKETGQESLLPAGYRWDDLKGKDGIEQFNFYRSLLVHLGNEGRGRVQEVFANSSTHLRQPKDLAKLVTDLDGLDWYDAKSDPDGLGKLYEGLLEKNAAEKKSGAGQYFTPRPLIQCIVELVKPKAGEVVQDPAAGTGGFLIAAHEYVKKHTGDLFDLSEKQANFQRKQAYVGLELVQETHRLLLMNAMLHGIESPITLGDALGDAGAKLPRADVILTNPPFGTKKGGGLPTRPDLTYATSNKQLAFLQHIYRNLKPGGRAAVVLPDNVLFEDGTGVEVRRDLMNKCDLHTVLRLPTGIFYAQGVKTNVLFFRKGETKDTGNTKAVWVFDLRTNMPQFGKRTPLTPATFKDFEHAFGTDPHGQSRRKDQGEEGRFRKFTREQIAARSDNLDITWLRDENATNAADLPPPDEIAARITARLKTALQEMDKLTAAVGGEA</sequence>
<dbReference type="CDD" id="cd02440">
    <property type="entry name" value="AdoMet_MTases"/>
    <property type="match status" value="1"/>
</dbReference>
<evidence type="ECO:0000256" key="1">
    <source>
        <dbReference type="ARBA" id="ARBA00006594"/>
    </source>
</evidence>
<keyword evidence="5" id="KW-0949">S-adenosyl-L-methionine</keyword>
<evidence type="ECO:0000256" key="2">
    <source>
        <dbReference type="ARBA" id="ARBA00011900"/>
    </source>
</evidence>
<evidence type="ECO:0000256" key="6">
    <source>
        <dbReference type="ARBA" id="ARBA00022747"/>
    </source>
</evidence>
<dbReference type="AlphaFoldDB" id="A0A517XND3"/>
<feature type="domain" description="DNA methylase adenine-specific" evidence="9">
    <location>
        <begin position="121"/>
        <end position="431"/>
    </location>
</feature>
<dbReference type="InterPro" id="IPR051537">
    <property type="entry name" value="DNA_Adenine_Mtase"/>
</dbReference>
<dbReference type="GO" id="GO:0009307">
    <property type="term" value="P:DNA restriction-modification system"/>
    <property type="evidence" value="ECO:0007669"/>
    <property type="project" value="UniProtKB-KW"/>
</dbReference>
<dbReference type="PROSITE" id="PS00092">
    <property type="entry name" value="N6_MTASE"/>
    <property type="match status" value="1"/>
</dbReference>
<dbReference type="InterPro" id="IPR002052">
    <property type="entry name" value="DNA_methylase_N6_adenine_CS"/>
</dbReference>
<evidence type="ECO:0000313" key="11">
    <source>
        <dbReference type="EMBL" id="QDU18986.1"/>
    </source>
</evidence>
<dbReference type="PRINTS" id="PR00507">
    <property type="entry name" value="N12N6MTFRASE"/>
</dbReference>
<keyword evidence="4 11" id="KW-0808">Transferase</keyword>
<feature type="region of interest" description="Disordered" evidence="8">
    <location>
        <begin position="392"/>
        <end position="412"/>
    </location>
</feature>
<dbReference type="PANTHER" id="PTHR42933:SF4">
    <property type="entry name" value="TYPE I RESTRICTION ENZYME ECOKI METHYLASE SUBUNIT"/>
    <property type="match status" value="1"/>
</dbReference>
<evidence type="ECO:0000256" key="7">
    <source>
        <dbReference type="ARBA" id="ARBA00047942"/>
    </source>
</evidence>
<dbReference type="OrthoDB" id="9814572at2"/>
<evidence type="ECO:0000256" key="3">
    <source>
        <dbReference type="ARBA" id="ARBA00022603"/>
    </source>
</evidence>
<protein>
    <recommendedName>
        <fullName evidence="2">site-specific DNA-methyltransferase (adenine-specific)</fullName>
        <ecNumber evidence="2">2.1.1.72</ecNumber>
    </recommendedName>
</protein>
<dbReference type="Pfam" id="PF02384">
    <property type="entry name" value="N6_Mtase"/>
    <property type="match status" value="1"/>
</dbReference>
<proteinExistence type="inferred from homology"/>
<dbReference type="RefSeq" id="WP_145234648.1">
    <property type="nucleotide sequence ID" value="NZ_CP036273.1"/>
</dbReference>
<dbReference type="InterPro" id="IPR022749">
    <property type="entry name" value="D12N6_MeTrfase_N"/>
</dbReference>
<dbReference type="REBASE" id="355279">
    <property type="entry name" value="M.PbaETAA1ORF8870P"/>
</dbReference>
<accession>A0A517XND3</accession>
<evidence type="ECO:0000313" key="12">
    <source>
        <dbReference type="Proteomes" id="UP000319576"/>
    </source>
</evidence>
<dbReference type="InterPro" id="IPR038333">
    <property type="entry name" value="T1MK-like_N_sf"/>
</dbReference>
<dbReference type="EC" id="2.1.1.72" evidence="2"/>
<dbReference type="Pfam" id="PF12161">
    <property type="entry name" value="HsdM_N"/>
    <property type="match status" value="1"/>
</dbReference>
<evidence type="ECO:0000259" key="9">
    <source>
        <dbReference type="Pfam" id="PF02384"/>
    </source>
</evidence>
<dbReference type="Proteomes" id="UP000319576">
    <property type="component" value="Chromosome"/>
</dbReference>
<dbReference type="GO" id="GO:0003677">
    <property type="term" value="F:DNA binding"/>
    <property type="evidence" value="ECO:0007669"/>
    <property type="project" value="InterPro"/>
</dbReference>
<keyword evidence="3 11" id="KW-0489">Methyltransferase</keyword>
<organism evidence="11 12">
    <name type="scientific">Urbifossiella limnaea</name>
    <dbReference type="NCBI Taxonomy" id="2528023"/>
    <lineage>
        <taxon>Bacteria</taxon>
        <taxon>Pseudomonadati</taxon>
        <taxon>Planctomycetota</taxon>
        <taxon>Planctomycetia</taxon>
        <taxon>Gemmatales</taxon>
        <taxon>Gemmataceae</taxon>
        <taxon>Urbifossiella</taxon>
    </lineage>
</organism>
<dbReference type="EMBL" id="CP036273">
    <property type="protein sequence ID" value="QDU18986.1"/>
    <property type="molecule type" value="Genomic_DNA"/>
</dbReference>
<dbReference type="KEGG" id="uli:ETAA1_08870"/>
<dbReference type="Gene3D" id="1.20.1260.30">
    <property type="match status" value="1"/>
</dbReference>
<evidence type="ECO:0000256" key="5">
    <source>
        <dbReference type="ARBA" id="ARBA00022691"/>
    </source>
</evidence>
<gene>
    <name evidence="11" type="primary">hsdM</name>
    <name evidence="11" type="ORF">ETAA1_08870</name>
</gene>
<dbReference type="InterPro" id="IPR029063">
    <property type="entry name" value="SAM-dependent_MTases_sf"/>
</dbReference>
<comment type="catalytic activity">
    <reaction evidence="7">
        <text>a 2'-deoxyadenosine in DNA + S-adenosyl-L-methionine = an N(6)-methyl-2'-deoxyadenosine in DNA + S-adenosyl-L-homocysteine + H(+)</text>
        <dbReference type="Rhea" id="RHEA:15197"/>
        <dbReference type="Rhea" id="RHEA-COMP:12418"/>
        <dbReference type="Rhea" id="RHEA-COMP:12419"/>
        <dbReference type="ChEBI" id="CHEBI:15378"/>
        <dbReference type="ChEBI" id="CHEBI:57856"/>
        <dbReference type="ChEBI" id="CHEBI:59789"/>
        <dbReference type="ChEBI" id="CHEBI:90615"/>
        <dbReference type="ChEBI" id="CHEBI:90616"/>
        <dbReference type="EC" id="2.1.1.72"/>
    </reaction>
</comment>
<dbReference type="InterPro" id="IPR003356">
    <property type="entry name" value="DNA_methylase_A-5"/>
</dbReference>
<feature type="domain" description="N6 adenine-specific DNA methyltransferase N-terminal" evidence="10">
    <location>
        <begin position="7"/>
        <end position="43"/>
    </location>
</feature>
<keyword evidence="6" id="KW-0680">Restriction system</keyword>
<dbReference type="GO" id="GO:0009007">
    <property type="term" value="F:site-specific DNA-methyltransferase (adenine-specific) activity"/>
    <property type="evidence" value="ECO:0007669"/>
    <property type="project" value="UniProtKB-EC"/>
</dbReference>
<evidence type="ECO:0000256" key="8">
    <source>
        <dbReference type="SAM" id="MobiDB-lite"/>
    </source>
</evidence>
<feature type="compositionally biased region" description="Basic and acidic residues" evidence="8">
    <location>
        <begin position="403"/>
        <end position="412"/>
    </location>
</feature>
<evidence type="ECO:0000256" key="4">
    <source>
        <dbReference type="ARBA" id="ARBA00022679"/>
    </source>
</evidence>
<dbReference type="PANTHER" id="PTHR42933">
    <property type="entry name" value="SLR6095 PROTEIN"/>
    <property type="match status" value="1"/>
</dbReference>
<evidence type="ECO:0000259" key="10">
    <source>
        <dbReference type="Pfam" id="PF12161"/>
    </source>
</evidence>
<reference evidence="11 12" key="1">
    <citation type="submission" date="2019-02" db="EMBL/GenBank/DDBJ databases">
        <title>Deep-cultivation of Planctomycetes and their phenomic and genomic characterization uncovers novel biology.</title>
        <authorList>
            <person name="Wiegand S."/>
            <person name="Jogler M."/>
            <person name="Boedeker C."/>
            <person name="Pinto D."/>
            <person name="Vollmers J."/>
            <person name="Rivas-Marin E."/>
            <person name="Kohn T."/>
            <person name="Peeters S.H."/>
            <person name="Heuer A."/>
            <person name="Rast P."/>
            <person name="Oberbeckmann S."/>
            <person name="Bunk B."/>
            <person name="Jeske O."/>
            <person name="Meyerdierks A."/>
            <person name="Storesund J.E."/>
            <person name="Kallscheuer N."/>
            <person name="Luecker S."/>
            <person name="Lage O.M."/>
            <person name="Pohl T."/>
            <person name="Merkel B.J."/>
            <person name="Hornburger P."/>
            <person name="Mueller R.-W."/>
            <person name="Bruemmer F."/>
            <person name="Labrenz M."/>
            <person name="Spormann A.M."/>
            <person name="Op den Camp H."/>
            <person name="Overmann J."/>
            <person name="Amann R."/>
            <person name="Jetten M.S.M."/>
            <person name="Mascher T."/>
            <person name="Medema M.H."/>
            <person name="Devos D.P."/>
            <person name="Kaster A.-K."/>
            <person name="Ovreas L."/>
            <person name="Rohde M."/>
            <person name="Galperin M.Y."/>
            <person name="Jogler C."/>
        </authorList>
    </citation>
    <scope>NUCLEOTIDE SEQUENCE [LARGE SCALE GENOMIC DNA]</scope>
    <source>
        <strain evidence="11 12">ETA_A1</strain>
    </source>
</reference>
<dbReference type="GO" id="GO:0008170">
    <property type="term" value="F:N-methyltransferase activity"/>
    <property type="evidence" value="ECO:0007669"/>
    <property type="project" value="InterPro"/>
</dbReference>
<comment type="similarity">
    <text evidence="1">Belongs to the N(4)/N(6)-methyltransferase family.</text>
</comment>
<keyword evidence="12" id="KW-1185">Reference proteome</keyword>